<protein>
    <recommendedName>
        <fullName evidence="3">Secreted protein</fullName>
    </recommendedName>
</protein>
<reference evidence="2" key="1">
    <citation type="submission" date="2015-07" db="EMBL/GenBank/DDBJ databases">
        <title>MeaNS - Measles Nucleotide Surveillance Program.</title>
        <authorList>
            <person name="Tran T."/>
            <person name="Druce J."/>
        </authorList>
    </citation>
    <scope>NUCLEOTIDE SEQUENCE</scope>
    <source>
        <strain evidence="2">UCB-OBI-ISO-001</strain>
        <tissue evidence="2">Gonad</tissue>
    </source>
</reference>
<evidence type="ECO:0000256" key="1">
    <source>
        <dbReference type="SAM" id="SignalP"/>
    </source>
</evidence>
<name>A0A0L8H9F5_OCTBM</name>
<feature type="signal peptide" evidence="1">
    <location>
        <begin position="1"/>
        <end position="18"/>
    </location>
</feature>
<dbReference type="AlphaFoldDB" id="A0A0L8H9F5"/>
<organism evidence="2">
    <name type="scientific">Octopus bimaculoides</name>
    <name type="common">California two-spotted octopus</name>
    <dbReference type="NCBI Taxonomy" id="37653"/>
    <lineage>
        <taxon>Eukaryota</taxon>
        <taxon>Metazoa</taxon>
        <taxon>Spiralia</taxon>
        <taxon>Lophotrochozoa</taxon>
        <taxon>Mollusca</taxon>
        <taxon>Cephalopoda</taxon>
        <taxon>Coleoidea</taxon>
        <taxon>Octopodiformes</taxon>
        <taxon>Octopoda</taxon>
        <taxon>Incirrata</taxon>
        <taxon>Octopodidae</taxon>
        <taxon>Octopus</taxon>
    </lineage>
</organism>
<dbReference type="EMBL" id="KQ418908">
    <property type="protein sequence ID" value="KOF85390.1"/>
    <property type="molecule type" value="Genomic_DNA"/>
</dbReference>
<accession>A0A0L8H9F5</accession>
<evidence type="ECO:0000313" key="2">
    <source>
        <dbReference type="EMBL" id="KOF85390.1"/>
    </source>
</evidence>
<proteinExistence type="predicted"/>
<sequence length="83" mass="9272">MECIFTFVFVFFLQWLEDDRPPAIVQSVHSQSFTSLTAALVVGSDSNGGHVHAIIVVDGHPLYHFDPIDHREGEFASVTICLR</sequence>
<feature type="chain" id="PRO_5005583610" description="Secreted protein" evidence="1">
    <location>
        <begin position="19"/>
        <end position="83"/>
    </location>
</feature>
<keyword evidence="1" id="KW-0732">Signal</keyword>
<gene>
    <name evidence="2" type="ORF">OCBIM_22020413mg</name>
</gene>
<evidence type="ECO:0008006" key="3">
    <source>
        <dbReference type="Google" id="ProtNLM"/>
    </source>
</evidence>